<evidence type="ECO:0000313" key="4">
    <source>
        <dbReference type="Proteomes" id="UP000026915"/>
    </source>
</evidence>
<feature type="region of interest" description="Disordered" evidence="1">
    <location>
        <begin position="573"/>
        <end position="606"/>
    </location>
</feature>
<name>A0A061GHE8_THECC</name>
<evidence type="ECO:0000256" key="1">
    <source>
        <dbReference type="SAM" id="MobiDB-lite"/>
    </source>
</evidence>
<accession>A0A061GHE8</accession>
<feature type="compositionally biased region" description="Low complexity" evidence="1">
    <location>
        <begin position="590"/>
        <end position="603"/>
    </location>
</feature>
<gene>
    <name evidence="3" type="ORF">TCM_028230</name>
</gene>
<feature type="region of interest" description="Disordered" evidence="1">
    <location>
        <begin position="33"/>
        <end position="55"/>
    </location>
</feature>
<dbReference type="PANTHER" id="PTHR31286:SF179">
    <property type="entry name" value="RNASE H TYPE-1 DOMAIN-CONTAINING PROTEIN"/>
    <property type="match status" value="1"/>
</dbReference>
<organism evidence="3 4">
    <name type="scientific">Theobroma cacao</name>
    <name type="common">Cacao</name>
    <name type="synonym">Cocoa</name>
    <dbReference type="NCBI Taxonomy" id="3641"/>
    <lineage>
        <taxon>Eukaryota</taxon>
        <taxon>Viridiplantae</taxon>
        <taxon>Streptophyta</taxon>
        <taxon>Embryophyta</taxon>
        <taxon>Tracheophyta</taxon>
        <taxon>Spermatophyta</taxon>
        <taxon>Magnoliopsida</taxon>
        <taxon>eudicotyledons</taxon>
        <taxon>Gunneridae</taxon>
        <taxon>Pentapetalae</taxon>
        <taxon>rosids</taxon>
        <taxon>malvids</taxon>
        <taxon>Malvales</taxon>
        <taxon>Malvaceae</taxon>
        <taxon>Byttnerioideae</taxon>
        <taxon>Theobroma</taxon>
    </lineage>
</organism>
<keyword evidence="4" id="KW-1185">Reference proteome</keyword>
<dbReference type="Gramene" id="EOY26479">
    <property type="protein sequence ID" value="EOY26479"/>
    <property type="gene ID" value="TCM_028230"/>
</dbReference>
<evidence type="ECO:0000259" key="2">
    <source>
        <dbReference type="Pfam" id="PF14111"/>
    </source>
</evidence>
<feature type="region of interest" description="Disordered" evidence="1">
    <location>
        <begin position="475"/>
        <end position="496"/>
    </location>
</feature>
<dbReference type="InParanoid" id="A0A061GHE8"/>
<dbReference type="Proteomes" id="UP000026915">
    <property type="component" value="Chromosome 6"/>
</dbReference>
<feature type="compositionally biased region" description="Polar residues" evidence="1">
    <location>
        <begin position="646"/>
        <end position="664"/>
    </location>
</feature>
<dbReference type="EMBL" id="CM001884">
    <property type="protein sequence ID" value="EOY26479.1"/>
    <property type="molecule type" value="Genomic_DNA"/>
</dbReference>
<dbReference type="PANTHER" id="PTHR31286">
    <property type="entry name" value="GLYCINE-RICH CELL WALL STRUCTURAL PROTEIN 1.8-LIKE"/>
    <property type="match status" value="1"/>
</dbReference>
<dbReference type="HOGENOM" id="CLU_371904_0_0_1"/>
<reference evidence="3 4" key="1">
    <citation type="journal article" date="2013" name="Genome Biol.">
        <title>The genome sequence of the most widely cultivated cacao type and its use to identify candidate genes regulating pod color.</title>
        <authorList>
            <person name="Motamayor J.C."/>
            <person name="Mockaitis K."/>
            <person name="Schmutz J."/>
            <person name="Haiminen N."/>
            <person name="Iii D.L."/>
            <person name="Cornejo O."/>
            <person name="Findley S.D."/>
            <person name="Zheng P."/>
            <person name="Utro F."/>
            <person name="Royaert S."/>
            <person name="Saski C."/>
            <person name="Jenkins J."/>
            <person name="Podicheti R."/>
            <person name="Zhao M."/>
            <person name="Scheffler B.E."/>
            <person name="Stack J.C."/>
            <person name="Feltus F.A."/>
            <person name="Mustiga G.M."/>
            <person name="Amores F."/>
            <person name="Phillips W."/>
            <person name="Marelli J.P."/>
            <person name="May G.D."/>
            <person name="Shapiro H."/>
            <person name="Ma J."/>
            <person name="Bustamante C.D."/>
            <person name="Schnell R.J."/>
            <person name="Main D."/>
            <person name="Gilbert D."/>
            <person name="Parida L."/>
            <person name="Kuhn D.N."/>
        </authorList>
    </citation>
    <scope>NUCLEOTIDE SEQUENCE [LARGE SCALE GENOMIC DNA]</scope>
    <source>
        <strain evidence="4">cv. Matina 1-6</strain>
    </source>
</reference>
<evidence type="ECO:0000313" key="3">
    <source>
        <dbReference type="EMBL" id="EOY26479.1"/>
    </source>
</evidence>
<feature type="region of interest" description="Disordered" evidence="1">
    <location>
        <begin position="624"/>
        <end position="664"/>
    </location>
</feature>
<dbReference type="Pfam" id="PF14111">
    <property type="entry name" value="DUF4283"/>
    <property type="match status" value="1"/>
</dbReference>
<dbReference type="AlphaFoldDB" id="A0A061GHE8"/>
<protein>
    <recommendedName>
        <fullName evidence="2">DUF4283 domain-containing protein</fullName>
    </recommendedName>
</protein>
<feature type="region of interest" description="Disordered" evidence="1">
    <location>
        <begin position="416"/>
        <end position="459"/>
    </location>
</feature>
<proteinExistence type="predicted"/>
<feature type="domain" description="DUF4283" evidence="2">
    <location>
        <begin position="101"/>
        <end position="154"/>
    </location>
</feature>
<dbReference type="InterPro" id="IPR040256">
    <property type="entry name" value="At4g02000-like"/>
</dbReference>
<dbReference type="InterPro" id="IPR025558">
    <property type="entry name" value="DUF4283"/>
</dbReference>
<dbReference type="eggNOG" id="KOG1075">
    <property type="taxonomic scope" value="Eukaryota"/>
</dbReference>
<sequence>MVEGRQPVPPPPLQPLVPSLPKQLVAPHNLSATENPVSQSIHGAPQDLKTQTQLPISPRTQKKSFLSVTLGEKSAIITLNREPFLYRDRPTEIRNAFKGIGLAGAYDIRWLDYKHIHIGLSNEQDMNRIWLKQVWFISNQKLRVFKWTKDFQPEKESSLVPVWISFPNLRAHLYEKSAVLVIAKTVGRPLFVDEATDNGTRPSLARVCIEYDCLKPPLDQVWIVMRDRRTGEITGGFMQKVDFERMPDYCTHCCHVGHSVSTCIVMGNKRVMQGPERAKPSDEKNKINTEEIGKDKQPVERRERLVRTENGNESIDINVKKQGMEWREVMKAGKSGTKDDGGVEIAAQDKEKGPVQNFSLGTITVVEERLDNEARFTGQNGGIRVTEQSASVGISSLIEQVGESPVHEFECEGNNVCHAQGPGTRNNKKGKSQQKSTERAAEPILHAEGMQSQEDASDREKGLGGVAMSSIAAAVRSPTRHGQWEPSNEEMSKSEMDFPQPAKGYKTLMQNPLSASAGGTIKNYFKEHAAHVIKPVDVDVSMAPAAGGDIACQSFLLPGSQAGSAAALSRELAAEQRTGGNGKDGKGDLSAGEKAAASSAKPSDVQEKRAALFLNVQGKRGKINIKKKKIRSQTGPVDTLEGSGEHNPNTEKSATQTTNNNKSASIVACPSDRIEVYAENPPNLEFVSEIEVHPRVRRRRHSDTEVSIDKILSLALDRAVDMGENDEASDEDAISVNFATSWERERYF</sequence>